<evidence type="ECO:0000313" key="3">
    <source>
        <dbReference type="Proteomes" id="UP000026960"/>
    </source>
</evidence>
<accession>A0A0D3G7M6</accession>
<dbReference type="AlphaFoldDB" id="A0A0D3G7M6"/>
<dbReference type="STRING" id="65489.A0A0D3G7M6"/>
<reference evidence="2" key="2">
    <citation type="submission" date="2015-03" db="UniProtKB">
        <authorList>
            <consortium name="EnsemblPlants"/>
        </authorList>
    </citation>
    <scope>IDENTIFICATION</scope>
</reference>
<reference evidence="2" key="1">
    <citation type="journal article" date="2009" name="Rice">
        <title>De Novo Next Generation Sequencing of Plant Genomes.</title>
        <authorList>
            <person name="Rounsley S."/>
            <person name="Marri P.R."/>
            <person name="Yu Y."/>
            <person name="He R."/>
            <person name="Sisneros N."/>
            <person name="Goicoechea J.L."/>
            <person name="Lee S.J."/>
            <person name="Angelova A."/>
            <person name="Kudrna D."/>
            <person name="Luo M."/>
            <person name="Affourtit J."/>
            <person name="Desany B."/>
            <person name="Knight J."/>
            <person name="Niazi F."/>
            <person name="Egholm M."/>
            <person name="Wing R.A."/>
        </authorList>
    </citation>
    <scope>NUCLEOTIDE SEQUENCE [LARGE SCALE GENOMIC DNA]</scope>
    <source>
        <strain evidence="2">cv. IRGC 105608</strain>
    </source>
</reference>
<organism evidence="2">
    <name type="scientific">Oryza barthii</name>
    <dbReference type="NCBI Taxonomy" id="65489"/>
    <lineage>
        <taxon>Eukaryota</taxon>
        <taxon>Viridiplantae</taxon>
        <taxon>Streptophyta</taxon>
        <taxon>Embryophyta</taxon>
        <taxon>Tracheophyta</taxon>
        <taxon>Spermatophyta</taxon>
        <taxon>Magnoliopsida</taxon>
        <taxon>Liliopsida</taxon>
        <taxon>Poales</taxon>
        <taxon>Poaceae</taxon>
        <taxon>BOP clade</taxon>
        <taxon>Oryzoideae</taxon>
        <taxon>Oryzeae</taxon>
        <taxon>Oryzinae</taxon>
        <taxon>Oryza</taxon>
    </lineage>
</organism>
<name>A0A0D3G7M6_9ORYZ</name>
<dbReference type="HOGENOM" id="CLU_2336977_0_0_1"/>
<keyword evidence="3" id="KW-1185">Reference proteome</keyword>
<dbReference type="Proteomes" id="UP000026960">
    <property type="component" value="Chromosome 5"/>
</dbReference>
<dbReference type="Gramene" id="OBART05G16490.1">
    <property type="protein sequence ID" value="OBART05G16490.1"/>
    <property type="gene ID" value="OBART05G16490"/>
</dbReference>
<proteinExistence type="predicted"/>
<evidence type="ECO:0000256" key="1">
    <source>
        <dbReference type="SAM" id="MobiDB-lite"/>
    </source>
</evidence>
<evidence type="ECO:0000313" key="2">
    <source>
        <dbReference type="EnsemblPlants" id="OBART05G16490.1"/>
    </source>
</evidence>
<dbReference type="PaxDb" id="65489-OBART05G16490.1"/>
<sequence>MGEPSVARSKDCDMEYDDSSSRQSGEPLLEHVEGVERSVDYSDGLPPTSKGLSLKVATDPFFKSAFSRATSMPGFAAEEDEHQDDQPSLVTQMFFSIG</sequence>
<dbReference type="EnsemblPlants" id="OBART05G16490.1">
    <property type="protein sequence ID" value="OBART05G16490.1"/>
    <property type="gene ID" value="OBART05G16490"/>
</dbReference>
<feature type="region of interest" description="Disordered" evidence="1">
    <location>
        <begin position="1"/>
        <end position="29"/>
    </location>
</feature>
<protein>
    <submittedName>
        <fullName evidence="2">Uncharacterized protein</fullName>
    </submittedName>
</protein>